<dbReference type="InterPro" id="IPR004629">
    <property type="entry name" value="WecG_TagA_CpsF"/>
</dbReference>
<dbReference type="Pfam" id="PF03808">
    <property type="entry name" value="Glyco_tran_WecG"/>
    <property type="match status" value="1"/>
</dbReference>
<evidence type="ECO:0000256" key="1">
    <source>
        <dbReference type="ARBA" id="ARBA00022676"/>
    </source>
</evidence>
<sequence>MPNSESDRPSRTILGVEIEAWSLSDAIEFMDRRVASSEATCVAFANTNLLNHAYEDPEFRRVLGQFVVLNDGVGLDIASRLLYGAAFPENLNGTDFIPEYLRRSQHRHRIFLLGGKPGVAERAALAVSKLSGQHDVVGSLNGYSDLLDTKAVLDTIVQAQASLLLVAMGNPKQEFWLSEHLVSTGCKLGFGVGALFDFLAGDVARAPQIIQRMRLEWAFRLAQEPRRLTRRYSTEMALFLGRVLSKGVM</sequence>
<proteinExistence type="predicted"/>
<evidence type="ECO:0000256" key="2">
    <source>
        <dbReference type="ARBA" id="ARBA00022679"/>
    </source>
</evidence>
<gene>
    <name evidence="3" type="ORF">JKG68_10445</name>
</gene>
<reference evidence="3" key="1">
    <citation type="submission" date="2021-01" db="EMBL/GenBank/DDBJ databases">
        <title>Microvirga sp.</title>
        <authorList>
            <person name="Kim M.K."/>
        </authorList>
    </citation>
    <scope>NUCLEOTIDE SEQUENCE</scope>
    <source>
        <strain evidence="3">5420S-16</strain>
    </source>
</reference>
<dbReference type="CDD" id="cd06533">
    <property type="entry name" value="Glyco_transf_WecG_TagA"/>
    <property type="match status" value="1"/>
</dbReference>
<accession>A0A936ZCP9</accession>
<keyword evidence="1" id="KW-0328">Glycosyltransferase</keyword>
<dbReference type="PANTHER" id="PTHR34136">
    <property type="match status" value="1"/>
</dbReference>
<keyword evidence="4" id="KW-1185">Reference proteome</keyword>
<comment type="caution">
    <text evidence="3">The sequence shown here is derived from an EMBL/GenBank/DDBJ whole genome shotgun (WGS) entry which is preliminary data.</text>
</comment>
<dbReference type="NCBIfam" id="TIGR00696">
    <property type="entry name" value="wecG_tagA_cpsF"/>
    <property type="match status" value="1"/>
</dbReference>
<dbReference type="AlphaFoldDB" id="A0A936ZCP9"/>
<evidence type="ECO:0000313" key="4">
    <source>
        <dbReference type="Proteomes" id="UP000605848"/>
    </source>
</evidence>
<protein>
    <submittedName>
        <fullName evidence="3">WecB/TagA/CpsF family glycosyltransferase</fullName>
    </submittedName>
</protein>
<dbReference type="EMBL" id="JAEQMY010000012">
    <property type="protein sequence ID" value="MBL0404389.1"/>
    <property type="molecule type" value="Genomic_DNA"/>
</dbReference>
<dbReference type="RefSeq" id="WP_202059029.1">
    <property type="nucleotide sequence ID" value="NZ_JAEQMY010000012.1"/>
</dbReference>
<keyword evidence="2" id="KW-0808">Transferase</keyword>
<dbReference type="Proteomes" id="UP000605848">
    <property type="component" value="Unassembled WGS sequence"/>
</dbReference>
<evidence type="ECO:0000313" key="3">
    <source>
        <dbReference type="EMBL" id="MBL0404389.1"/>
    </source>
</evidence>
<organism evidence="3 4">
    <name type="scientific">Microvirga aerilata</name>
    <dbReference type="NCBI Taxonomy" id="670292"/>
    <lineage>
        <taxon>Bacteria</taxon>
        <taxon>Pseudomonadati</taxon>
        <taxon>Pseudomonadota</taxon>
        <taxon>Alphaproteobacteria</taxon>
        <taxon>Hyphomicrobiales</taxon>
        <taxon>Methylobacteriaceae</taxon>
        <taxon>Microvirga</taxon>
    </lineage>
</organism>
<name>A0A936ZCP9_9HYPH</name>
<dbReference type="GO" id="GO:0016758">
    <property type="term" value="F:hexosyltransferase activity"/>
    <property type="evidence" value="ECO:0007669"/>
    <property type="project" value="TreeGrafter"/>
</dbReference>
<dbReference type="PANTHER" id="PTHR34136:SF1">
    <property type="entry name" value="UDP-N-ACETYL-D-MANNOSAMINURONIC ACID TRANSFERASE"/>
    <property type="match status" value="1"/>
</dbReference>